<feature type="region of interest" description="Disordered" evidence="1">
    <location>
        <begin position="69"/>
        <end position="112"/>
    </location>
</feature>
<accession>A0A9W9X8A5</accession>
<dbReference type="Pfam" id="PF11951">
    <property type="entry name" value="Fungal_trans_2"/>
    <property type="match status" value="1"/>
</dbReference>
<reference evidence="3" key="2">
    <citation type="journal article" date="2023" name="IMA Fungus">
        <title>Comparative genomic study of the Penicillium genus elucidates a diverse pangenome and 15 lateral gene transfer events.</title>
        <authorList>
            <person name="Petersen C."/>
            <person name="Sorensen T."/>
            <person name="Nielsen M.R."/>
            <person name="Sondergaard T.E."/>
            <person name="Sorensen J.L."/>
            <person name="Fitzpatrick D.A."/>
            <person name="Frisvad J.C."/>
            <person name="Nielsen K.L."/>
        </authorList>
    </citation>
    <scope>NUCLEOTIDE SEQUENCE</scope>
    <source>
        <strain evidence="3">IBT 30728</strain>
    </source>
</reference>
<evidence type="ECO:0000256" key="2">
    <source>
        <dbReference type="SAM" id="Phobius"/>
    </source>
</evidence>
<organism evidence="3 4">
    <name type="scientific">Penicillium diatomitis</name>
    <dbReference type="NCBI Taxonomy" id="2819901"/>
    <lineage>
        <taxon>Eukaryota</taxon>
        <taxon>Fungi</taxon>
        <taxon>Dikarya</taxon>
        <taxon>Ascomycota</taxon>
        <taxon>Pezizomycotina</taxon>
        <taxon>Eurotiomycetes</taxon>
        <taxon>Eurotiomycetidae</taxon>
        <taxon>Eurotiales</taxon>
        <taxon>Aspergillaceae</taxon>
        <taxon>Penicillium</taxon>
    </lineage>
</organism>
<sequence>MSTRQSKSPNKSSQVKSRQSTSLKQNRFQEKHSAGSADYLWINVQEEDSQDRDASRQKQAFIRTRHHRLRKELQTQHLKPQPSSTGDHDSSVNYEDTHQGSSQSKEEQSPPLCRSLEQSVALAFPYLARPTDQSMTIYLQHYQAHATKLCFPIGDNQITLRYLRMALDHPALIQILLSTSAFHRATLDHVSGAPSQLIRSSTQDAIRLRSDTIKSIQGILIQPYKFFSEITLRVIAHLLCVEVSLLLRLVGWTSGVCLMAYYPFTLGLLLSFWGCMTETEYLPI</sequence>
<feature type="compositionally biased region" description="Polar residues" evidence="1">
    <location>
        <begin position="75"/>
        <end position="85"/>
    </location>
</feature>
<dbReference type="EMBL" id="JAPWDQ010000005">
    <property type="protein sequence ID" value="KAJ5485515.1"/>
    <property type="molecule type" value="Genomic_DNA"/>
</dbReference>
<reference evidence="3" key="1">
    <citation type="submission" date="2022-12" db="EMBL/GenBank/DDBJ databases">
        <authorList>
            <person name="Petersen C."/>
        </authorList>
    </citation>
    <scope>NUCLEOTIDE SEQUENCE</scope>
    <source>
        <strain evidence="3">IBT 30728</strain>
    </source>
</reference>
<keyword evidence="4" id="KW-1185">Reference proteome</keyword>
<evidence type="ECO:0000313" key="4">
    <source>
        <dbReference type="Proteomes" id="UP001148312"/>
    </source>
</evidence>
<feature type="region of interest" description="Disordered" evidence="1">
    <location>
        <begin position="1"/>
        <end position="38"/>
    </location>
</feature>
<comment type="caution">
    <text evidence="3">The sequence shown here is derived from an EMBL/GenBank/DDBJ whole genome shotgun (WGS) entry which is preliminary data.</text>
</comment>
<feature type="transmembrane region" description="Helical" evidence="2">
    <location>
        <begin position="258"/>
        <end position="276"/>
    </location>
</feature>
<feature type="compositionally biased region" description="Basic and acidic residues" evidence="1">
    <location>
        <begin position="86"/>
        <end position="108"/>
    </location>
</feature>
<proteinExistence type="predicted"/>
<evidence type="ECO:0000313" key="3">
    <source>
        <dbReference type="EMBL" id="KAJ5485515.1"/>
    </source>
</evidence>
<protein>
    <submittedName>
        <fullName evidence="3">Uncharacterized protein</fullName>
    </submittedName>
</protein>
<keyword evidence="2" id="KW-0472">Membrane</keyword>
<dbReference type="GeneID" id="81625354"/>
<dbReference type="AlphaFoldDB" id="A0A9W9X8A5"/>
<dbReference type="Proteomes" id="UP001148312">
    <property type="component" value="Unassembled WGS sequence"/>
</dbReference>
<dbReference type="InterPro" id="IPR021858">
    <property type="entry name" value="Fun_TF"/>
</dbReference>
<dbReference type="RefSeq" id="XP_056790299.1">
    <property type="nucleotide sequence ID" value="XM_056935105.1"/>
</dbReference>
<keyword evidence="2" id="KW-0812">Transmembrane</keyword>
<name>A0A9W9X8A5_9EURO</name>
<keyword evidence="2" id="KW-1133">Transmembrane helix</keyword>
<gene>
    <name evidence="3" type="ORF">N7539_005503</name>
</gene>
<feature type="compositionally biased region" description="Polar residues" evidence="1">
    <location>
        <begin position="1"/>
        <end position="26"/>
    </location>
</feature>
<evidence type="ECO:0000256" key="1">
    <source>
        <dbReference type="SAM" id="MobiDB-lite"/>
    </source>
</evidence>